<dbReference type="PANTHER" id="PTHR11785">
    <property type="entry name" value="AMINO ACID TRANSPORTER"/>
    <property type="match status" value="1"/>
</dbReference>
<reference evidence="6" key="1">
    <citation type="submission" date="2018-05" db="EMBL/GenBank/DDBJ databases">
        <authorList>
            <person name="Lanie J.A."/>
            <person name="Ng W.-L."/>
            <person name="Kazmierczak K.M."/>
            <person name="Andrzejewski T.M."/>
            <person name="Davidsen T.M."/>
            <person name="Wayne K.J."/>
            <person name="Tettelin H."/>
            <person name="Glass J.I."/>
            <person name="Rusch D."/>
            <person name="Podicherti R."/>
            <person name="Tsui H.-C.T."/>
            <person name="Winkler M.E."/>
        </authorList>
    </citation>
    <scope>NUCLEOTIDE SEQUENCE</scope>
</reference>
<feature type="transmembrane region" description="Helical" evidence="5">
    <location>
        <begin position="154"/>
        <end position="172"/>
    </location>
</feature>
<feature type="transmembrane region" description="Helical" evidence="5">
    <location>
        <begin position="12"/>
        <end position="36"/>
    </location>
</feature>
<sequence length="180" mass="18987">MANSPKRVVRTFDATNMVAGNIIGSAIFLLSGYAAAPVPDGAWLIMAWIVGGIMATLGALAIAELSTEFPDIGGDFLYLKKVYGTYPAFLYGWMSLMVFETGSIAILSIFGGKYLKEFFPGVPLSVPALASVLVILFSGLHCLRITIGSRFQSILTVAKIGGLGLLSVILFSNTSSVPAV</sequence>
<dbReference type="EMBL" id="UINC01005598">
    <property type="protein sequence ID" value="SVA22336.1"/>
    <property type="molecule type" value="Genomic_DNA"/>
</dbReference>
<feature type="non-terminal residue" evidence="6">
    <location>
        <position position="180"/>
    </location>
</feature>
<evidence type="ECO:0008006" key="7">
    <source>
        <dbReference type="Google" id="ProtNLM"/>
    </source>
</evidence>
<keyword evidence="2 5" id="KW-0812">Transmembrane</keyword>
<dbReference type="GO" id="GO:0015179">
    <property type="term" value="F:L-amino acid transmembrane transporter activity"/>
    <property type="evidence" value="ECO:0007669"/>
    <property type="project" value="TreeGrafter"/>
</dbReference>
<feature type="non-terminal residue" evidence="6">
    <location>
        <position position="1"/>
    </location>
</feature>
<protein>
    <recommendedName>
        <fullName evidence="7">Amino acid permease/ SLC12A domain-containing protein</fullName>
    </recommendedName>
</protein>
<evidence type="ECO:0000256" key="4">
    <source>
        <dbReference type="ARBA" id="ARBA00023136"/>
    </source>
</evidence>
<evidence type="ECO:0000256" key="3">
    <source>
        <dbReference type="ARBA" id="ARBA00022989"/>
    </source>
</evidence>
<name>A0A381U275_9ZZZZ</name>
<dbReference type="PANTHER" id="PTHR11785:SF512">
    <property type="entry name" value="SOBREMESA, ISOFORM B"/>
    <property type="match status" value="1"/>
</dbReference>
<feature type="transmembrane region" description="Helical" evidence="5">
    <location>
        <begin position="88"/>
        <end position="110"/>
    </location>
</feature>
<organism evidence="6">
    <name type="scientific">marine metagenome</name>
    <dbReference type="NCBI Taxonomy" id="408172"/>
    <lineage>
        <taxon>unclassified sequences</taxon>
        <taxon>metagenomes</taxon>
        <taxon>ecological metagenomes</taxon>
    </lineage>
</organism>
<dbReference type="AlphaFoldDB" id="A0A381U275"/>
<evidence type="ECO:0000313" key="6">
    <source>
        <dbReference type="EMBL" id="SVA22336.1"/>
    </source>
</evidence>
<accession>A0A381U275</accession>
<proteinExistence type="predicted"/>
<feature type="transmembrane region" description="Helical" evidence="5">
    <location>
        <begin position="122"/>
        <end position="142"/>
    </location>
</feature>
<dbReference type="InterPro" id="IPR002293">
    <property type="entry name" value="AA/rel_permease1"/>
</dbReference>
<comment type="subcellular location">
    <subcellularLocation>
        <location evidence="1">Membrane</location>
        <topology evidence="1">Multi-pass membrane protein</topology>
    </subcellularLocation>
</comment>
<evidence type="ECO:0000256" key="5">
    <source>
        <dbReference type="SAM" id="Phobius"/>
    </source>
</evidence>
<keyword evidence="4 5" id="KW-0472">Membrane</keyword>
<feature type="transmembrane region" description="Helical" evidence="5">
    <location>
        <begin position="42"/>
        <end position="67"/>
    </location>
</feature>
<dbReference type="Pfam" id="PF13520">
    <property type="entry name" value="AA_permease_2"/>
    <property type="match status" value="1"/>
</dbReference>
<gene>
    <name evidence="6" type="ORF">METZ01_LOCUS75190</name>
</gene>
<dbReference type="GO" id="GO:0016020">
    <property type="term" value="C:membrane"/>
    <property type="evidence" value="ECO:0007669"/>
    <property type="project" value="UniProtKB-SubCell"/>
</dbReference>
<evidence type="ECO:0000256" key="2">
    <source>
        <dbReference type="ARBA" id="ARBA00022692"/>
    </source>
</evidence>
<dbReference type="Gene3D" id="1.20.1740.10">
    <property type="entry name" value="Amino acid/polyamine transporter I"/>
    <property type="match status" value="1"/>
</dbReference>
<keyword evidence="3 5" id="KW-1133">Transmembrane helix</keyword>
<dbReference type="InterPro" id="IPR050598">
    <property type="entry name" value="AminoAcid_Transporter"/>
</dbReference>
<evidence type="ECO:0000256" key="1">
    <source>
        <dbReference type="ARBA" id="ARBA00004141"/>
    </source>
</evidence>